<name>E6QKV6_9ZZZZ</name>
<accession>E6QKV6</accession>
<dbReference type="EMBL" id="CABQ01000156">
    <property type="protein sequence ID" value="CBI07876.1"/>
    <property type="molecule type" value="Genomic_DNA"/>
</dbReference>
<evidence type="ECO:0000313" key="2">
    <source>
        <dbReference type="EMBL" id="CBI07876.1"/>
    </source>
</evidence>
<evidence type="ECO:0000256" key="1">
    <source>
        <dbReference type="SAM" id="Phobius"/>
    </source>
</evidence>
<keyword evidence="1" id="KW-1133">Transmembrane helix</keyword>
<protein>
    <submittedName>
        <fullName evidence="2">Uncharacterized protein</fullName>
    </submittedName>
</protein>
<reference evidence="2" key="1">
    <citation type="submission" date="2009-10" db="EMBL/GenBank/DDBJ databases">
        <title>Diversity of trophic interactions inside an arsenic-rich microbial ecosystem.</title>
        <authorList>
            <person name="Bertin P.N."/>
            <person name="Heinrich-Salmeron A."/>
            <person name="Pelletier E."/>
            <person name="Goulhen-Chollet F."/>
            <person name="Arsene-Ploetze F."/>
            <person name="Gallien S."/>
            <person name="Calteau A."/>
            <person name="Vallenet D."/>
            <person name="Casiot C."/>
            <person name="Chane-Woon-Ming B."/>
            <person name="Giloteaux L."/>
            <person name="Barakat M."/>
            <person name="Bonnefoy V."/>
            <person name="Bruneel O."/>
            <person name="Chandler M."/>
            <person name="Cleiss J."/>
            <person name="Duran R."/>
            <person name="Elbaz-Poulichet F."/>
            <person name="Fonknechten N."/>
            <person name="Lauga B."/>
            <person name="Mornico D."/>
            <person name="Ortet P."/>
            <person name="Schaeffer C."/>
            <person name="Siguier P."/>
            <person name="Alexander Thil Smith A."/>
            <person name="Van Dorsselaer A."/>
            <person name="Weissenbach J."/>
            <person name="Medigue C."/>
            <person name="Le Paslier D."/>
        </authorList>
    </citation>
    <scope>NUCLEOTIDE SEQUENCE</scope>
</reference>
<keyword evidence="1" id="KW-0812">Transmembrane</keyword>
<feature type="transmembrane region" description="Helical" evidence="1">
    <location>
        <begin position="111"/>
        <end position="130"/>
    </location>
</feature>
<comment type="caution">
    <text evidence="2">The sequence shown here is derived from an EMBL/GenBank/DDBJ whole genome shotgun (WGS) entry which is preliminary data.</text>
</comment>
<sequence>MKPEKIGRVLGVGVRVAGRVVAQRSGKAAQQSGEYVQQARRATPDAARAAKTLGKATGRGLSGFLRPFGRVGGILWLEVTGFFFGLFAAYFAVDGWRVRSAIFNGPEHRHWIMSAAAAAVFLYLCLSAFWRARKRSTAA</sequence>
<gene>
    <name evidence="2" type="ORF">CARN6_1281</name>
</gene>
<proteinExistence type="predicted"/>
<feature type="transmembrane region" description="Helical" evidence="1">
    <location>
        <begin position="71"/>
        <end position="91"/>
    </location>
</feature>
<keyword evidence="1" id="KW-0472">Membrane</keyword>
<organism evidence="2">
    <name type="scientific">mine drainage metagenome</name>
    <dbReference type="NCBI Taxonomy" id="410659"/>
    <lineage>
        <taxon>unclassified sequences</taxon>
        <taxon>metagenomes</taxon>
        <taxon>ecological metagenomes</taxon>
    </lineage>
</organism>
<dbReference type="AlphaFoldDB" id="E6QKV6"/>